<evidence type="ECO:0000313" key="3">
    <source>
        <dbReference type="Proteomes" id="UP001499884"/>
    </source>
</evidence>
<proteinExistence type="predicted"/>
<keyword evidence="3" id="KW-1185">Reference proteome</keyword>
<evidence type="ECO:0000313" key="2">
    <source>
        <dbReference type="EMBL" id="GAA3710195.1"/>
    </source>
</evidence>
<dbReference type="Proteomes" id="UP001499884">
    <property type="component" value="Unassembled WGS sequence"/>
</dbReference>
<evidence type="ECO:0000259" key="1">
    <source>
        <dbReference type="Pfam" id="PF21818"/>
    </source>
</evidence>
<reference evidence="3" key="1">
    <citation type="journal article" date="2019" name="Int. J. Syst. Evol. Microbiol.">
        <title>The Global Catalogue of Microorganisms (GCM) 10K type strain sequencing project: providing services to taxonomists for standard genome sequencing and annotation.</title>
        <authorList>
            <consortium name="The Broad Institute Genomics Platform"/>
            <consortium name="The Broad Institute Genome Sequencing Center for Infectious Disease"/>
            <person name="Wu L."/>
            <person name="Ma J."/>
        </authorList>
    </citation>
    <scope>NUCLEOTIDE SEQUENCE [LARGE SCALE GENOMIC DNA]</scope>
    <source>
        <strain evidence="3">JCM 30846</strain>
    </source>
</reference>
<name>A0ABP7DWU3_9ACTN</name>
<dbReference type="InterPro" id="IPR049251">
    <property type="entry name" value="DUF6884"/>
</dbReference>
<gene>
    <name evidence="2" type="ORF">GCM10023082_05110</name>
</gene>
<comment type="caution">
    <text evidence="2">The sequence shown here is derived from an EMBL/GenBank/DDBJ whole genome shotgun (WGS) entry which is preliminary data.</text>
</comment>
<feature type="domain" description="DUF6884" evidence="1">
    <location>
        <begin position="63"/>
        <end position="191"/>
    </location>
</feature>
<protein>
    <recommendedName>
        <fullName evidence="1">DUF6884 domain-containing protein</fullName>
    </recommendedName>
</protein>
<organism evidence="2 3">
    <name type="scientific">Streptomyces tremellae</name>
    <dbReference type="NCBI Taxonomy" id="1124239"/>
    <lineage>
        <taxon>Bacteria</taxon>
        <taxon>Bacillati</taxon>
        <taxon>Actinomycetota</taxon>
        <taxon>Actinomycetes</taxon>
        <taxon>Kitasatosporales</taxon>
        <taxon>Streptomycetaceae</taxon>
        <taxon>Streptomyces</taxon>
    </lineage>
</organism>
<dbReference type="Pfam" id="PF21818">
    <property type="entry name" value="DUF6884"/>
    <property type="match status" value="1"/>
</dbReference>
<sequence>MHAQGHVPPSLPGAEAHRLTELGLVEALAESSSDRAGPVTRAPRYRITGAGRTRARREEPPRVLLVPCSAGKLDVPVAPAAEMYVGPYHVAARKAATAASADGSALVLTLSAKFGLLRDEDRILHYDLRAGQSGTVSPQVLARQAHFLGVSGARVTVFAGKAYADLARTVWPALEHPLAGRGIGEHLAFFADLYRPSRTRGRARL</sequence>
<dbReference type="EMBL" id="BAABEP010000002">
    <property type="protein sequence ID" value="GAA3710195.1"/>
    <property type="molecule type" value="Genomic_DNA"/>
</dbReference>
<accession>A0ABP7DWU3</accession>